<evidence type="ECO:0000313" key="1">
    <source>
        <dbReference type="EMBL" id="MBM7620198.1"/>
    </source>
</evidence>
<accession>A0ABS2P0D2</accession>
<dbReference type="EMBL" id="JAFBED010000004">
    <property type="protein sequence ID" value="MBM7620198.1"/>
    <property type="molecule type" value="Genomic_DNA"/>
</dbReference>
<protein>
    <submittedName>
        <fullName evidence="1">Uncharacterized protein</fullName>
    </submittedName>
</protein>
<gene>
    <name evidence="1" type="ORF">JOC95_002051</name>
</gene>
<evidence type="ECO:0000313" key="2">
    <source>
        <dbReference type="Proteomes" id="UP000737402"/>
    </source>
</evidence>
<comment type="caution">
    <text evidence="1">The sequence shown here is derived from an EMBL/GenBank/DDBJ whole genome shotgun (WGS) entry which is preliminary data.</text>
</comment>
<dbReference type="Proteomes" id="UP000737402">
    <property type="component" value="Unassembled WGS sequence"/>
</dbReference>
<organism evidence="1 2">
    <name type="scientific">Sutcliffiella tianshenii</name>
    <dbReference type="NCBI Taxonomy" id="1463404"/>
    <lineage>
        <taxon>Bacteria</taxon>
        <taxon>Bacillati</taxon>
        <taxon>Bacillota</taxon>
        <taxon>Bacilli</taxon>
        <taxon>Bacillales</taxon>
        <taxon>Bacillaceae</taxon>
        <taxon>Sutcliffiella</taxon>
    </lineage>
</organism>
<reference evidence="1 2" key="1">
    <citation type="submission" date="2021-01" db="EMBL/GenBank/DDBJ databases">
        <title>Genomic Encyclopedia of Type Strains, Phase IV (KMG-IV): sequencing the most valuable type-strain genomes for metagenomic binning, comparative biology and taxonomic classification.</title>
        <authorList>
            <person name="Goeker M."/>
        </authorList>
    </citation>
    <scope>NUCLEOTIDE SEQUENCE [LARGE SCALE GENOMIC DNA]</scope>
    <source>
        <strain evidence="1 2">DSM 25879</strain>
    </source>
</reference>
<keyword evidence="2" id="KW-1185">Reference proteome</keyword>
<sequence>MTYNEATLNQCLSLFYVLNFRTNELKAMKSGVVHEGDL</sequence>
<name>A0ABS2P0D2_9BACI</name>
<proteinExistence type="predicted"/>